<sequence>MAVVRGFISKTMLQIPMLRAMQWKIITVRCASGDTRPGLSTGSGGQINESPEKYAVTDEEQNGSSTSNDEVLSTLPEQVENKDYNTNNNSFTATDDQPFTNDEN</sequence>
<accession>A0A498K3Y1</accession>
<evidence type="ECO:0000313" key="2">
    <source>
        <dbReference type="EMBL" id="RXI02919.1"/>
    </source>
</evidence>
<evidence type="ECO:0000256" key="1">
    <source>
        <dbReference type="SAM" id="MobiDB-lite"/>
    </source>
</evidence>
<protein>
    <submittedName>
        <fullName evidence="2">Uncharacterized protein</fullName>
    </submittedName>
</protein>
<organism evidence="2 3">
    <name type="scientific">Malus domestica</name>
    <name type="common">Apple</name>
    <name type="synonym">Pyrus malus</name>
    <dbReference type="NCBI Taxonomy" id="3750"/>
    <lineage>
        <taxon>Eukaryota</taxon>
        <taxon>Viridiplantae</taxon>
        <taxon>Streptophyta</taxon>
        <taxon>Embryophyta</taxon>
        <taxon>Tracheophyta</taxon>
        <taxon>Spermatophyta</taxon>
        <taxon>Magnoliopsida</taxon>
        <taxon>eudicotyledons</taxon>
        <taxon>Gunneridae</taxon>
        <taxon>Pentapetalae</taxon>
        <taxon>rosids</taxon>
        <taxon>fabids</taxon>
        <taxon>Rosales</taxon>
        <taxon>Rosaceae</taxon>
        <taxon>Amygdaloideae</taxon>
        <taxon>Maleae</taxon>
        <taxon>Malus</taxon>
    </lineage>
</organism>
<gene>
    <name evidence="2" type="ORF">DVH24_002997</name>
</gene>
<dbReference type="OrthoDB" id="1165362at2759"/>
<dbReference type="Gramene" id="mRNA:MD03G0202700">
    <property type="protein sequence ID" value="mRNA:MD03G0202700"/>
    <property type="gene ID" value="MD03G0202700"/>
</dbReference>
<feature type="region of interest" description="Disordered" evidence="1">
    <location>
        <begin position="33"/>
        <end position="104"/>
    </location>
</feature>
<reference evidence="2 3" key="1">
    <citation type="submission" date="2018-10" db="EMBL/GenBank/DDBJ databases">
        <title>A high-quality apple genome assembly.</title>
        <authorList>
            <person name="Hu J."/>
        </authorList>
    </citation>
    <scope>NUCLEOTIDE SEQUENCE [LARGE SCALE GENOMIC DNA]</scope>
    <source>
        <strain evidence="3">cv. HFTH1</strain>
        <tissue evidence="2">Young leaf</tissue>
    </source>
</reference>
<keyword evidence="3" id="KW-1185">Reference proteome</keyword>
<comment type="caution">
    <text evidence="2">The sequence shown here is derived from an EMBL/GenBank/DDBJ whole genome shotgun (WGS) entry which is preliminary data.</text>
</comment>
<dbReference type="Proteomes" id="UP000290289">
    <property type="component" value="Chromosome 3"/>
</dbReference>
<feature type="compositionally biased region" description="Polar residues" evidence="1">
    <location>
        <begin position="84"/>
        <end position="104"/>
    </location>
</feature>
<dbReference type="EMBL" id="RDQH01000329">
    <property type="protein sequence ID" value="RXI02919.1"/>
    <property type="molecule type" value="Genomic_DNA"/>
</dbReference>
<evidence type="ECO:0000313" key="3">
    <source>
        <dbReference type="Proteomes" id="UP000290289"/>
    </source>
</evidence>
<dbReference type="AlphaFoldDB" id="A0A498K3Y1"/>
<feature type="compositionally biased region" description="Polar residues" evidence="1">
    <location>
        <begin position="62"/>
        <end position="71"/>
    </location>
</feature>
<proteinExistence type="predicted"/>
<name>A0A498K3Y1_MALDO</name>